<dbReference type="Pfam" id="PF04991">
    <property type="entry name" value="LicD"/>
    <property type="match status" value="1"/>
</dbReference>
<dbReference type="Proteomes" id="UP001209878">
    <property type="component" value="Unassembled WGS sequence"/>
</dbReference>
<dbReference type="InterPro" id="IPR052942">
    <property type="entry name" value="LPS_cholinephosphotransferase"/>
</dbReference>
<dbReference type="EMBL" id="JAODUO010000166">
    <property type="protein sequence ID" value="KAK2187419.1"/>
    <property type="molecule type" value="Genomic_DNA"/>
</dbReference>
<name>A0AAD9P3K2_RIDPI</name>
<dbReference type="PANTHER" id="PTHR43404:SF1">
    <property type="entry name" value="MNN4P"/>
    <property type="match status" value="1"/>
</dbReference>
<organism evidence="2 3">
    <name type="scientific">Ridgeia piscesae</name>
    <name type="common">Tubeworm</name>
    <dbReference type="NCBI Taxonomy" id="27915"/>
    <lineage>
        <taxon>Eukaryota</taxon>
        <taxon>Metazoa</taxon>
        <taxon>Spiralia</taxon>
        <taxon>Lophotrochozoa</taxon>
        <taxon>Annelida</taxon>
        <taxon>Polychaeta</taxon>
        <taxon>Sedentaria</taxon>
        <taxon>Canalipalpata</taxon>
        <taxon>Sabellida</taxon>
        <taxon>Siboglinidae</taxon>
        <taxon>Ridgeia</taxon>
    </lineage>
</organism>
<sequence>MTTRSACTQRYAREVTTPEVKEVPGFVSVMTRDDGDVMRRLLRTFVQTVDAINITYLMYSGTLLGSYRHHSIIIPWDDDVDLMVDAAKRSQVIRAMASLGSAFHLNT</sequence>
<evidence type="ECO:0000313" key="3">
    <source>
        <dbReference type="Proteomes" id="UP001209878"/>
    </source>
</evidence>
<reference evidence="2" key="1">
    <citation type="journal article" date="2023" name="Mol. Biol. Evol.">
        <title>Third-Generation Sequencing Reveals the Adaptive Role of the Epigenome in Three Deep-Sea Polychaetes.</title>
        <authorList>
            <person name="Perez M."/>
            <person name="Aroh O."/>
            <person name="Sun Y."/>
            <person name="Lan Y."/>
            <person name="Juniper S.K."/>
            <person name="Young C.R."/>
            <person name="Angers B."/>
            <person name="Qian P.Y."/>
        </authorList>
    </citation>
    <scope>NUCLEOTIDE SEQUENCE</scope>
    <source>
        <strain evidence="2">R07B-5</strain>
    </source>
</reference>
<feature type="domain" description="LicD/FKTN/FKRP nucleotidyltransferase" evidence="1">
    <location>
        <begin position="52"/>
        <end position="84"/>
    </location>
</feature>
<accession>A0AAD9P3K2</accession>
<keyword evidence="3" id="KW-1185">Reference proteome</keyword>
<gene>
    <name evidence="2" type="ORF">NP493_166g04000</name>
</gene>
<dbReference type="PANTHER" id="PTHR43404">
    <property type="entry name" value="LIPOPOLYSACCHARIDE CHOLINEPHOSPHOTRANSFERASE LICD"/>
    <property type="match status" value="1"/>
</dbReference>
<comment type="caution">
    <text evidence="2">The sequence shown here is derived from an EMBL/GenBank/DDBJ whole genome shotgun (WGS) entry which is preliminary data.</text>
</comment>
<dbReference type="AlphaFoldDB" id="A0AAD9P3K2"/>
<proteinExistence type="predicted"/>
<evidence type="ECO:0000259" key="1">
    <source>
        <dbReference type="Pfam" id="PF04991"/>
    </source>
</evidence>
<dbReference type="GO" id="GO:0009100">
    <property type="term" value="P:glycoprotein metabolic process"/>
    <property type="evidence" value="ECO:0007669"/>
    <property type="project" value="UniProtKB-ARBA"/>
</dbReference>
<dbReference type="InterPro" id="IPR007074">
    <property type="entry name" value="LicD/FKTN/FKRP_NTP_transf"/>
</dbReference>
<protein>
    <recommendedName>
        <fullName evidence="1">LicD/FKTN/FKRP nucleotidyltransferase domain-containing protein</fullName>
    </recommendedName>
</protein>
<evidence type="ECO:0000313" key="2">
    <source>
        <dbReference type="EMBL" id="KAK2187419.1"/>
    </source>
</evidence>